<evidence type="ECO:0000313" key="1">
    <source>
        <dbReference type="EMBL" id="CAG8638758.1"/>
    </source>
</evidence>
<keyword evidence="2" id="KW-1185">Reference proteome</keyword>
<proteinExistence type="predicted"/>
<dbReference type="EMBL" id="CAJVPU010014262">
    <property type="protein sequence ID" value="CAG8638758.1"/>
    <property type="molecule type" value="Genomic_DNA"/>
</dbReference>
<gene>
    <name evidence="1" type="ORF">DHETER_LOCUS8741</name>
</gene>
<accession>A0ACA9N7T8</accession>
<protein>
    <submittedName>
        <fullName evidence="1">6915_t:CDS:1</fullName>
    </submittedName>
</protein>
<sequence length="550" mass="64074">LLSYLNEREHVDWSYYEFLILNRDVIISSPLNIEDWNGLDGTWTRRFLKNAETMLESKDFEILKVKVDSERSKHGIKTYWENVIHEQKKLNVKRTHILGKGFSNSFPVNTTPVSKHALDGSNSTSSQRNKKTKAGENEEESVEETVIQEDILHSIAETTNTFGNVEFPEYYNKLKKIWRTRETGSNYYVIDMKNREILNEVHNLLDAEELKLLYDRLSPQSEDKYLSKKALQYLSLFDQNSEGYSDNEEIEDEIILEVKKEVCNLDGLIAKFQYLSHALPIPLKQYNELLYPEIHIIKSIAGHLSAITKMEGITDNTTERSWTAHVLSYMFFIAFSYISSVKFFSCERTISTKNDSQNIDYKADGVAELFKRPKQIPMFILEVSGDPGNPDPDKYNDDRKKLFREGIFALNKFITRTDLPNWEVCTSLGVFLSQGYEDNLEIGQLIYIGPGLYIYSPFTIPNLIIPTTPFNLQHAPRLIRTLLYLRHKIIKTIRSFQEFEEIRQRSITNPTYRYPTGFTPDRFRTVTFKDFLPEESRKEASNRVDEQENG</sequence>
<comment type="caution">
    <text evidence="1">The sequence shown here is derived from an EMBL/GenBank/DDBJ whole genome shotgun (WGS) entry which is preliminary data.</text>
</comment>
<name>A0ACA9N7T8_9GLOM</name>
<feature type="non-terminal residue" evidence="1">
    <location>
        <position position="1"/>
    </location>
</feature>
<dbReference type="Proteomes" id="UP000789702">
    <property type="component" value="Unassembled WGS sequence"/>
</dbReference>
<feature type="non-terminal residue" evidence="1">
    <location>
        <position position="550"/>
    </location>
</feature>
<evidence type="ECO:0000313" key="2">
    <source>
        <dbReference type="Proteomes" id="UP000789702"/>
    </source>
</evidence>
<reference evidence="1" key="1">
    <citation type="submission" date="2021-06" db="EMBL/GenBank/DDBJ databases">
        <authorList>
            <person name="Kallberg Y."/>
            <person name="Tangrot J."/>
            <person name="Rosling A."/>
        </authorList>
    </citation>
    <scope>NUCLEOTIDE SEQUENCE</scope>
    <source>
        <strain evidence="1">IL203A</strain>
    </source>
</reference>
<organism evidence="1 2">
    <name type="scientific">Dentiscutata heterogama</name>
    <dbReference type="NCBI Taxonomy" id="1316150"/>
    <lineage>
        <taxon>Eukaryota</taxon>
        <taxon>Fungi</taxon>
        <taxon>Fungi incertae sedis</taxon>
        <taxon>Mucoromycota</taxon>
        <taxon>Glomeromycotina</taxon>
        <taxon>Glomeromycetes</taxon>
        <taxon>Diversisporales</taxon>
        <taxon>Gigasporaceae</taxon>
        <taxon>Dentiscutata</taxon>
    </lineage>
</organism>